<evidence type="ECO:0000313" key="3">
    <source>
        <dbReference type="Proteomes" id="UP000594262"/>
    </source>
</evidence>
<dbReference type="AlphaFoldDB" id="A0A7M5UNA8"/>
<accession>A0A7M5UNA8</accession>
<dbReference type="SUPFAM" id="SSF56672">
    <property type="entry name" value="DNA/RNA polymerases"/>
    <property type="match status" value="1"/>
</dbReference>
<dbReference type="InterPro" id="IPR043502">
    <property type="entry name" value="DNA/RNA_pol_sf"/>
</dbReference>
<proteinExistence type="predicted"/>
<reference evidence="2" key="1">
    <citation type="submission" date="2021-01" db="UniProtKB">
        <authorList>
            <consortium name="EnsemblMetazoa"/>
        </authorList>
    </citation>
    <scope>IDENTIFICATION</scope>
</reference>
<protein>
    <recommendedName>
        <fullName evidence="1">Reverse transcriptase domain-containing protein</fullName>
    </recommendedName>
</protein>
<dbReference type="Pfam" id="PF00078">
    <property type="entry name" value="RVT_1"/>
    <property type="match status" value="1"/>
</dbReference>
<organism evidence="2 3">
    <name type="scientific">Clytia hemisphaerica</name>
    <dbReference type="NCBI Taxonomy" id="252671"/>
    <lineage>
        <taxon>Eukaryota</taxon>
        <taxon>Metazoa</taxon>
        <taxon>Cnidaria</taxon>
        <taxon>Hydrozoa</taxon>
        <taxon>Hydroidolina</taxon>
        <taxon>Leptothecata</taxon>
        <taxon>Obeliida</taxon>
        <taxon>Clytiidae</taxon>
        <taxon>Clytia</taxon>
    </lineage>
</organism>
<dbReference type="PANTHER" id="PTHR47027">
    <property type="entry name" value="REVERSE TRANSCRIPTASE DOMAIN-CONTAINING PROTEIN"/>
    <property type="match status" value="1"/>
</dbReference>
<dbReference type="OrthoDB" id="425681at2759"/>
<dbReference type="Proteomes" id="UP000594262">
    <property type="component" value="Unplaced"/>
</dbReference>
<evidence type="ECO:0000259" key="1">
    <source>
        <dbReference type="PROSITE" id="PS50878"/>
    </source>
</evidence>
<keyword evidence="3" id="KW-1185">Reference proteome</keyword>
<dbReference type="PANTHER" id="PTHR47027:SF20">
    <property type="entry name" value="REVERSE TRANSCRIPTASE-LIKE PROTEIN WITH RNA-DIRECTED DNA POLYMERASE DOMAIN"/>
    <property type="match status" value="1"/>
</dbReference>
<dbReference type="EnsemblMetazoa" id="CLYHEMT001600.1">
    <property type="protein sequence ID" value="CLYHEMP001600.1"/>
    <property type="gene ID" value="CLYHEMG001600"/>
</dbReference>
<evidence type="ECO:0000313" key="2">
    <source>
        <dbReference type="EnsemblMetazoa" id="CLYHEMP001600.1"/>
    </source>
</evidence>
<dbReference type="PROSITE" id="PS50878">
    <property type="entry name" value="RT_POL"/>
    <property type="match status" value="1"/>
</dbReference>
<sequence>MPYTCIPRKWLFDSISLRFRNSQSPILLKILEKLYHHTSLLYEGKVFATTSGVRQGGPESPFLFNLYIDFVMRLMIEKSRNDPLIQFFVHKYCINSHSISRNERVIMREKGLSSSGTSLLPWCGYADDLVLFLQSKTGLQSATVLLNEVFTKFGLSINSQKTETMILNHPDEIPYPSSIIDLGESQLSNVSDFKYLGAYLNSNQPNTGKKEITHRIQLASAKSSQMSNLLQNFHLKLKTRVLFLNCFVRSRLVYACQNWNLNQEQFDRLDVAYRKFLRRMVRGGFRFVNENQNDYRFSINNAQLHRICGTSDVSYFIKSQQHHYAAHVIRMPSSRSLKLLTFNDDQYTRRGRPAKSLLDQVVGHKIISISQFCSLALSKK</sequence>
<feature type="domain" description="Reverse transcriptase" evidence="1">
    <location>
        <begin position="1"/>
        <end position="200"/>
    </location>
</feature>
<dbReference type="InterPro" id="IPR000477">
    <property type="entry name" value="RT_dom"/>
</dbReference>
<name>A0A7M5UNA8_9CNID</name>